<dbReference type="PROSITE" id="PS51106">
    <property type="entry name" value="PTS_EIIC_TYPE_4"/>
    <property type="match status" value="1"/>
</dbReference>
<evidence type="ECO:0000313" key="11">
    <source>
        <dbReference type="Proteomes" id="UP000708338"/>
    </source>
</evidence>
<dbReference type="InterPro" id="IPR004700">
    <property type="entry name" value="PTS_IIC_man"/>
</dbReference>
<comment type="subcellular location">
    <subcellularLocation>
        <location evidence="1">Cell membrane</location>
        <topology evidence="1">Multi-pass membrane protein</topology>
    </subcellularLocation>
</comment>
<dbReference type="PANTHER" id="PTHR32502:SF8">
    <property type="entry name" value="N-ACETYLGALACTOSAMINE PERMEASE IIC COMPONENT 1"/>
    <property type="match status" value="1"/>
</dbReference>
<feature type="transmembrane region" description="Helical" evidence="9">
    <location>
        <begin position="95"/>
        <end position="116"/>
    </location>
</feature>
<feature type="transmembrane region" description="Helical" evidence="9">
    <location>
        <begin position="185"/>
        <end position="205"/>
    </location>
</feature>
<evidence type="ECO:0000256" key="3">
    <source>
        <dbReference type="ARBA" id="ARBA00022475"/>
    </source>
</evidence>
<dbReference type="PANTHER" id="PTHR32502">
    <property type="entry name" value="N-ACETYLGALACTOSAMINE PERMEASE II COMPONENT-RELATED"/>
    <property type="match status" value="1"/>
</dbReference>
<reference evidence="10" key="1">
    <citation type="journal article" date="2021" name="Gut Microbes">
        <title>A synthetic consortium of 100 gut commensals modulates the composition and function in a colon model of the microbiome of elderly subjects.</title>
        <authorList>
            <person name="Perez M."/>
            <person name="Ntemiri A."/>
            <person name="Tan H."/>
            <person name="Harris H.M.B."/>
            <person name="Roager H.M."/>
            <person name="Ribiere C."/>
            <person name="O'Toole P.W."/>
        </authorList>
    </citation>
    <scope>NUCLEOTIDE SEQUENCE</scope>
    <source>
        <strain evidence="10">MCC335</strain>
    </source>
</reference>
<dbReference type="RefSeq" id="WP_215630319.1">
    <property type="nucleotide sequence ID" value="NZ_WQPS01000065.1"/>
</dbReference>
<dbReference type="AlphaFoldDB" id="A0AA41K908"/>
<organism evidence="10 11">
    <name type="scientific">Enterocloster citroniae</name>
    <dbReference type="NCBI Taxonomy" id="358743"/>
    <lineage>
        <taxon>Bacteria</taxon>
        <taxon>Bacillati</taxon>
        <taxon>Bacillota</taxon>
        <taxon>Clostridia</taxon>
        <taxon>Lachnospirales</taxon>
        <taxon>Lachnospiraceae</taxon>
        <taxon>Enterocloster</taxon>
    </lineage>
</organism>
<evidence type="ECO:0000256" key="9">
    <source>
        <dbReference type="SAM" id="Phobius"/>
    </source>
</evidence>
<keyword evidence="5" id="KW-0598">Phosphotransferase system</keyword>
<evidence type="ECO:0000313" key="10">
    <source>
        <dbReference type="EMBL" id="MBT9812710.1"/>
    </source>
</evidence>
<protein>
    <recommendedName>
        <fullName evidence="12">PTS sugar transporter subunit IIC</fullName>
    </recommendedName>
</protein>
<keyword evidence="4" id="KW-0762">Sugar transport</keyword>
<feature type="transmembrane region" description="Helical" evidence="9">
    <location>
        <begin position="31"/>
        <end position="51"/>
    </location>
</feature>
<dbReference type="EMBL" id="WQPS01000065">
    <property type="protein sequence ID" value="MBT9812710.1"/>
    <property type="molecule type" value="Genomic_DNA"/>
</dbReference>
<evidence type="ECO:0000256" key="6">
    <source>
        <dbReference type="ARBA" id="ARBA00022692"/>
    </source>
</evidence>
<keyword evidence="3" id="KW-1003">Cell membrane</keyword>
<evidence type="ECO:0000256" key="1">
    <source>
        <dbReference type="ARBA" id="ARBA00004651"/>
    </source>
</evidence>
<dbReference type="GO" id="GO:0005886">
    <property type="term" value="C:plasma membrane"/>
    <property type="evidence" value="ECO:0007669"/>
    <property type="project" value="UniProtKB-SubCell"/>
</dbReference>
<evidence type="ECO:0000256" key="4">
    <source>
        <dbReference type="ARBA" id="ARBA00022597"/>
    </source>
</evidence>
<proteinExistence type="predicted"/>
<evidence type="ECO:0000256" key="2">
    <source>
        <dbReference type="ARBA" id="ARBA00022448"/>
    </source>
</evidence>
<accession>A0AA41K908</accession>
<feature type="transmembrane region" description="Helical" evidence="9">
    <location>
        <begin position="63"/>
        <end position="89"/>
    </location>
</feature>
<dbReference type="InterPro" id="IPR050303">
    <property type="entry name" value="GatZ_KbaZ_carbometab"/>
</dbReference>
<keyword evidence="2" id="KW-0813">Transport</keyword>
<dbReference type="Proteomes" id="UP000708338">
    <property type="component" value="Unassembled WGS sequence"/>
</dbReference>
<evidence type="ECO:0008006" key="12">
    <source>
        <dbReference type="Google" id="ProtNLM"/>
    </source>
</evidence>
<gene>
    <name evidence="10" type="ORF">GPL26_24235</name>
</gene>
<feature type="transmembrane region" description="Helical" evidence="9">
    <location>
        <begin position="212"/>
        <end position="245"/>
    </location>
</feature>
<dbReference type="Pfam" id="PF03609">
    <property type="entry name" value="EII-Sor"/>
    <property type="match status" value="1"/>
</dbReference>
<evidence type="ECO:0000256" key="7">
    <source>
        <dbReference type="ARBA" id="ARBA00022989"/>
    </source>
</evidence>
<dbReference type="GO" id="GO:0009401">
    <property type="term" value="P:phosphoenolpyruvate-dependent sugar phosphotransferase system"/>
    <property type="evidence" value="ECO:0007669"/>
    <property type="project" value="UniProtKB-KW"/>
</dbReference>
<sequence length="268" mass="29051">MNIFVCCIISLCCMMAHYFFHLFGHTVGNYILGKPLVGGLICGILLGDVAAGLEIGCAIQLAYLSYMTIGGAATVDQGFLGYPITAIAIMTNMDAGSAIALGTVVAVIAAYGNSLLRTVNLFANDRYQAAIAEGNKKKTDFYYLGFPLIALFIVRFIPAFLMMYFGSEYISSLLGMMPEKLLAGMSKFGNFMPAIGVALLMKFLLREKWYIAFFVFGFALYAYLGLSILGACVFALVIAIMYYMIIARNTEGVVAGAVTPQNDEEEVL</sequence>
<keyword evidence="6 9" id="KW-0812">Transmembrane</keyword>
<feature type="transmembrane region" description="Helical" evidence="9">
    <location>
        <begin position="141"/>
        <end position="165"/>
    </location>
</feature>
<keyword evidence="7 9" id="KW-1133">Transmembrane helix</keyword>
<evidence type="ECO:0000256" key="8">
    <source>
        <dbReference type="ARBA" id="ARBA00023136"/>
    </source>
</evidence>
<keyword evidence="8 9" id="KW-0472">Membrane</keyword>
<name>A0AA41K908_9FIRM</name>
<evidence type="ECO:0000256" key="5">
    <source>
        <dbReference type="ARBA" id="ARBA00022683"/>
    </source>
</evidence>
<comment type="caution">
    <text evidence="10">The sequence shown here is derived from an EMBL/GenBank/DDBJ whole genome shotgun (WGS) entry which is preliminary data.</text>
</comment>